<reference evidence="1 3" key="2">
    <citation type="journal article" date="2014" name="BMC Genomics">
        <title>An improved genome release (version Mt4.0) for the model legume Medicago truncatula.</title>
        <authorList>
            <person name="Tang H."/>
            <person name="Krishnakumar V."/>
            <person name="Bidwell S."/>
            <person name="Rosen B."/>
            <person name="Chan A."/>
            <person name="Zhou S."/>
            <person name="Gentzbittel L."/>
            <person name="Childs K.L."/>
            <person name="Yandell M."/>
            <person name="Gundlach H."/>
            <person name="Mayer K.F."/>
            <person name="Schwartz D.C."/>
            <person name="Town C.D."/>
        </authorList>
    </citation>
    <scope>GENOME REANNOTATION</scope>
    <source>
        <strain evidence="1">A17</strain>
        <strain evidence="2 3">cv. Jemalong A17</strain>
    </source>
</reference>
<accession>A0A072TFF4</accession>
<dbReference type="HOGENOM" id="CLU_682202_0_0_1"/>
<dbReference type="Gene3D" id="3.30.70.270">
    <property type="match status" value="1"/>
</dbReference>
<dbReference type="InterPro" id="IPR043502">
    <property type="entry name" value="DNA/RNA_pol_sf"/>
</dbReference>
<dbReference type="AlphaFoldDB" id="A0A072TFF4"/>
<dbReference type="PANTHER" id="PTHR24559:SF430">
    <property type="entry name" value="RNA-DIRECTED DNA POLYMERASE"/>
    <property type="match status" value="1"/>
</dbReference>
<reference evidence="1 3" key="1">
    <citation type="journal article" date="2011" name="Nature">
        <title>The Medicago genome provides insight into the evolution of rhizobial symbioses.</title>
        <authorList>
            <person name="Young N.D."/>
            <person name="Debelle F."/>
            <person name="Oldroyd G.E."/>
            <person name="Geurts R."/>
            <person name="Cannon S.B."/>
            <person name="Udvardi M.K."/>
            <person name="Benedito V.A."/>
            <person name="Mayer K.F."/>
            <person name="Gouzy J."/>
            <person name="Schoof H."/>
            <person name="Van de Peer Y."/>
            <person name="Proost S."/>
            <person name="Cook D.R."/>
            <person name="Meyers B.C."/>
            <person name="Spannagl M."/>
            <person name="Cheung F."/>
            <person name="De Mita S."/>
            <person name="Krishnakumar V."/>
            <person name="Gundlach H."/>
            <person name="Zhou S."/>
            <person name="Mudge J."/>
            <person name="Bharti A.K."/>
            <person name="Murray J.D."/>
            <person name="Naoumkina M.A."/>
            <person name="Rosen B."/>
            <person name="Silverstein K.A."/>
            <person name="Tang H."/>
            <person name="Rombauts S."/>
            <person name="Zhao P.X."/>
            <person name="Zhou P."/>
            <person name="Barbe V."/>
            <person name="Bardou P."/>
            <person name="Bechner M."/>
            <person name="Bellec A."/>
            <person name="Berger A."/>
            <person name="Berges H."/>
            <person name="Bidwell S."/>
            <person name="Bisseling T."/>
            <person name="Choisne N."/>
            <person name="Couloux A."/>
            <person name="Denny R."/>
            <person name="Deshpande S."/>
            <person name="Dai X."/>
            <person name="Doyle J.J."/>
            <person name="Dudez A.M."/>
            <person name="Farmer A.D."/>
            <person name="Fouteau S."/>
            <person name="Franken C."/>
            <person name="Gibelin C."/>
            <person name="Gish J."/>
            <person name="Goldstein S."/>
            <person name="Gonzalez A.J."/>
            <person name="Green P.J."/>
            <person name="Hallab A."/>
            <person name="Hartog M."/>
            <person name="Hua A."/>
            <person name="Humphray S.J."/>
            <person name="Jeong D.H."/>
            <person name="Jing Y."/>
            <person name="Jocker A."/>
            <person name="Kenton S.M."/>
            <person name="Kim D.J."/>
            <person name="Klee K."/>
            <person name="Lai H."/>
            <person name="Lang C."/>
            <person name="Lin S."/>
            <person name="Macmil S.L."/>
            <person name="Magdelenat G."/>
            <person name="Matthews L."/>
            <person name="McCorrison J."/>
            <person name="Monaghan E.L."/>
            <person name="Mun J.H."/>
            <person name="Najar F.Z."/>
            <person name="Nicholson C."/>
            <person name="Noirot C."/>
            <person name="O'Bleness M."/>
            <person name="Paule C.R."/>
            <person name="Poulain J."/>
            <person name="Prion F."/>
            <person name="Qin B."/>
            <person name="Qu C."/>
            <person name="Retzel E.F."/>
            <person name="Riddle C."/>
            <person name="Sallet E."/>
            <person name="Samain S."/>
            <person name="Samson N."/>
            <person name="Sanders I."/>
            <person name="Saurat O."/>
            <person name="Scarpelli C."/>
            <person name="Schiex T."/>
            <person name="Segurens B."/>
            <person name="Severin A.J."/>
            <person name="Sherrier D.J."/>
            <person name="Shi R."/>
            <person name="Sims S."/>
            <person name="Singer S.R."/>
            <person name="Sinharoy S."/>
            <person name="Sterck L."/>
            <person name="Viollet A."/>
            <person name="Wang B.B."/>
            <person name="Wang K."/>
            <person name="Wang M."/>
            <person name="Wang X."/>
            <person name="Warfsmann J."/>
            <person name="Weissenbach J."/>
            <person name="White D.D."/>
            <person name="White J.D."/>
            <person name="Wiley G.B."/>
            <person name="Wincker P."/>
            <person name="Xing Y."/>
            <person name="Yang L."/>
            <person name="Yao Z."/>
            <person name="Ying F."/>
            <person name="Zhai J."/>
            <person name="Zhou L."/>
            <person name="Zuber A."/>
            <person name="Denarie J."/>
            <person name="Dixon R.A."/>
            <person name="May G.D."/>
            <person name="Schwartz D.C."/>
            <person name="Rogers J."/>
            <person name="Quetier F."/>
            <person name="Town C.D."/>
            <person name="Roe B.A."/>
        </authorList>
    </citation>
    <scope>NUCLEOTIDE SEQUENCE [LARGE SCALE GENOMIC DNA]</scope>
    <source>
        <strain evidence="1">A17</strain>
        <strain evidence="2 3">cv. Jemalong A17</strain>
    </source>
</reference>
<sequence length="404" mass="45759">MGCKIGPKRRGCVKSHNWQKIGEKNIIDVSMRSMKRKFEELMSVNLLAPSNHRGRPRLEFYDSELPGGASNSAIPLLVRHRWPILIKILQLTEKNLSPYVGNELYGFNGSSTQPWGYIELLVTFSEKEAKKTIKVSFLVIDCPSLYNCIIGRTELAQLGAVCSTGHLKLKYHAKNGIIASLNGDIEAAKRCFLQGKLLRALWMPIWSNLIPSSLRKTLRNKNGKRRIRSMRNFLDIFLSVNSSWSLSETTPRKNFKIGKDLPELVRAQLVAYLRENADLFAWSAADMPIIDPSVACHQLTVDPGVSAIAQRRRKQSPEKSEAADKAVKDLLEENFISEAKYTTWACPKDAYPLPNIDKLVDNSSGFKLLSFMDAYFGYNQIPMDEEDKMKIVTPRFPNIKISHK</sequence>
<organism evidence="1 3">
    <name type="scientific">Medicago truncatula</name>
    <name type="common">Barrel medic</name>
    <name type="synonym">Medicago tribuloides</name>
    <dbReference type="NCBI Taxonomy" id="3880"/>
    <lineage>
        <taxon>Eukaryota</taxon>
        <taxon>Viridiplantae</taxon>
        <taxon>Streptophyta</taxon>
        <taxon>Embryophyta</taxon>
        <taxon>Tracheophyta</taxon>
        <taxon>Spermatophyta</taxon>
        <taxon>Magnoliopsida</taxon>
        <taxon>eudicotyledons</taxon>
        <taxon>Gunneridae</taxon>
        <taxon>Pentapetalae</taxon>
        <taxon>rosids</taxon>
        <taxon>fabids</taxon>
        <taxon>Fabales</taxon>
        <taxon>Fabaceae</taxon>
        <taxon>Papilionoideae</taxon>
        <taxon>50 kb inversion clade</taxon>
        <taxon>NPAAA clade</taxon>
        <taxon>Hologalegina</taxon>
        <taxon>IRL clade</taxon>
        <taxon>Trifolieae</taxon>
        <taxon>Medicago</taxon>
    </lineage>
</organism>
<dbReference type="SUPFAM" id="SSF56672">
    <property type="entry name" value="DNA/RNA polymerases"/>
    <property type="match status" value="1"/>
</dbReference>
<dbReference type="PANTHER" id="PTHR24559">
    <property type="entry name" value="TRANSPOSON TY3-I GAG-POL POLYPROTEIN"/>
    <property type="match status" value="1"/>
</dbReference>
<evidence type="ECO:0000313" key="3">
    <source>
        <dbReference type="Proteomes" id="UP000002051"/>
    </source>
</evidence>
<name>A0A072TFF4_MEDTR</name>
<reference evidence="2" key="3">
    <citation type="submission" date="2015-06" db="UniProtKB">
        <authorList>
            <consortium name="EnsemblPlants"/>
        </authorList>
    </citation>
    <scope>IDENTIFICATION</scope>
    <source>
        <strain evidence="2">cv. Jemalong A17</strain>
    </source>
</reference>
<dbReference type="EMBL" id="KL403158">
    <property type="protein sequence ID" value="KEH15926.1"/>
    <property type="molecule type" value="Genomic_DNA"/>
</dbReference>
<dbReference type="EnsemblPlants" id="KEH15926">
    <property type="protein sequence ID" value="KEH15926"/>
    <property type="gene ID" value="MTR_0433s0050"/>
</dbReference>
<evidence type="ECO:0000313" key="2">
    <source>
        <dbReference type="EnsemblPlants" id="KEH15926"/>
    </source>
</evidence>
<evidence type="ECO:0000313" key="1">
    <source>
        <dbReference type="EMBL" id="KEH15926.1"/>
    </source>
</evidence>
<gene>
    <name evidence="1" type="ORF">MTR_0433s0050</name>
</gene>
<dbReference type="InterPro" id="IPR043128">
    <property type="entry name" value="Rev_trsase/Diguanyl_cyclase"/>
</dbReference>
<dbReference type="InterPro" id="IPR053134">
    <property type="entry name" value="RNA-dir_DNA_polymerase"/>
</dbReference>
<keyword evidence="3" id="KW-1185">Reference proteome</keyword>
<protein>
    <submittedName>
        <fullName evidence="1 2">Uncharacterized protein</fullName>
    </submittedName>
</protein>
<proteinExistence type="predicted"/>
<dbReference type="Proteomes" id="UP000002051">
    <property type="component" value="Unassembled WGS sequence"/>
</dbReference>